<name>A0AAW1ICT1_POPJA</name>
<keyword evidence="5" id="KW-1185">Reference proteome</keyword>
<evidence type="ECO:0000256" key="1">
    <source>
        <dbReference type="ARBA" id="ARBA00022737"/>
    </source>
</evidence>
<keyword evidence="1" id="KW-0677">Repeat</keyword>
<gene>
    <name evidence="4" type="ORF">QE152_g36778</name>
</gene>
<dbReference type="Pfam" id="PF12796">
    <property type="entry name" value="Ank_2"/>
    <property type="match status" value="1"/>
</dbReference>
<keyword evidence="2 3" id="KW-0040">ANK repeat</keyword>
<dbReference type="SMART" id="SM00248">
    <property type="entry name" value="ANK"/>
    <property type="match status" value="3"/>
</dbReference>
<comment type="caution">
    <text evidence="4">The sequence shown here is derived from an EMBL/GenBank/DDBJ whole genome shotgun (WGS) entry which is preliminary data.</text>
</comment>
<evidence type="ECO:0000313" key="5">
    <source>
        <dbReference type="Proteomes" id="UP001458880"/>
    </source>
</evidence>
<dbReference type="EMBL" id="JASPKY010000668">
    <property type="protein sequence ID" value="KAK9687008.1"/>
    <property type="molecule type" value="Genomic_DNA"/>
</dbReference>
<feature type="repeat" description="ANK" evidence="3">
    <location>
        <begin position="35"/>
        <end position="67"/>
    </location>
</feature>
<dbReference type="Proteomes" id="UP001458880">
    <property type="component" value="Unassembled WGS sequence"/>
</dbReference>
<dbReference type="InterPro" id="IPR036770">
    <property type="entry name" value="Ankyrin_rpt-contain_sf"/>
</dbReference>
<dbReference type="PANTHER" id="PTHR46680">
    <property type="entry name" value="NF-KAPPA-B INHIBITOR ALPHA"/>
    <property type="match status" value="1"/>
</dbReference>
<proteinExistence type="predicted"/>
<organism evidence="4 5">
    <name type="scientific">Popillia japonica</name>
    <name type="common">Japanese beetle</name>
    <dbReference type="NCBI Taxonomy" id="7064"/>
    <lineage>
        <taxon>Eukaryota</taxon>
        <taxon>Metazoa</taxon>
        <taxon>Ecdysozoa</taxon>
        <taxon>Arthropoda</taxon>
        <taxon>Hexapoda</taxon>
        <taxon>Insecta</taxon>
        <taxon>Pterygota</taxon>
        <taxon>Neoptera</taxon>
        <taxon>Endopterygota</taxon>
        <taxon>Coleoptera</taxon>
        <taxon>Polyphaga</taxon>
        <taxon>Scarabaeiformia</taxon>
        <taxon>Scarabaeidae</taxon>
        <taxon>Rutelinae</taxon>
        <taxon>Popillia</taxon>
    </lineage>
</organism>
<accession>A0AAW1ICT1</accession>
<evidence type="ECO:0000313" key="4">
    <source>
        <dbReference type="EMBL" id="KAK9687008.1"/>
    </source>
</evidence>
<dbReference type="InterPro" id="IPR002110">
    <property type="entry name" value="Ankyrin_rpt"/>
</dbReference>
<dbReference type="GO" id="GO:0005829">
    <property type="term" value="C:cytosol"/>
    <property type="evidence" value="ECO:0007669"/>
    <property type="project" value="TreeGrafter"/>
</dbReference>
<dbReference type="GO" id="GO:0071356">
    <property type="term" value="P:cellular response to tumor necrosis factor"/>
    <property type="evidence" value="ECO:0007669"/>
    <property type="project" value="TreeGrafter"/>
</dbReference>
<dbReference type="InterPro" id="IPR051070">
    <property type="entry name" value="NF-kappa-B_inhibitor"/>
</dbReference>
<dbReference type="AlphaFoldDB" id="A0AAW1ICT1"/>
<evidence type="ECO:0000256" key="2">
    <source>
        <dbReference type="ARBA" id="ARBA00023043"/>
    </source>
</evidence>
<dbReference type="Gene3D" id="1.25.40.20">
    <property type="entry name" value="Ankyrin repeat-containing domain"/>
    <property type="match status" value="1"/>
</dbReference>
<dbReference type="PANTHER" id="PTHR46680:SF3">
    <property type="entry name" value="NF-KAPPA-B INHIBITOR CACTUS"/>
    <property type="match status" value="1"/>
</dbReference>
<protein>
    <submittedName>
        <fullName evidence="4">Ankyrin repeats (3 copies)</fullName>
    </submittedName>
</protein>
<dbReference type="PROSITE" id="PS50297">
    <property type="entry name" value="ANK_REP_REGION"/>
    <property type="match status" value="1"/>
</dbReference>
<reference evidence="4 5" key="1">
    <citation type="journal article" date="2024" name="BMC Genomics">
        <title>De novo assembly and annotation of Popillia japonica's genome with initial clues to its potential as an invasive pest.</title>
        <authorList>
            <person name="Cucini C."/>
            <person name="Boschi S."/>
            <person name="Funari R."/>
            <person name="Cardaioli E."/>
            <person name="Iannotti N."/>
            <person name="Marturano G."/>
            <person name="Paoli F."/>
            <person name="Bruttini M."/>
            <person name="Carapelli A."/>
            <person name="Frati F."/>
            <person name="Nardi F."/>
        </authorList>
    </citation>
    <scope>NUCLEOTIDE SEQUENCE [LARGE SCALE GENOMIC DNA]</scope>
    <source>
        <strain evidence="4">DMR45628</strain>
    </source>
</reference>
<evidence type="ECO:0000256" key="3">
    <source>
        <dbReference type="PROSITE-ProRule" id="PRU00023"/>
    </source>
</evidence>
<sequence>MFKIRVVIHRCISGNLNIFEIALKGGVNVNVQNPSGHTPLHVAVLNNNEVIVEKLLENGADVNLKTNAELTPLCFAKLRGYTNITELFTAFKLSMNAH</sequence>
<dbReference type="PROSITE" id="PS50088">
    <property type="entry name" value="ANK_REPEAT"/>
    <property type="match status" value="1"/>
</dbReference>
<dbReference type="GO" id="GO:0051059">
    <property type="term" value="F:NF-kappaB binding"/>
    <property type="evidence" value="ECO:0007669"/>
    <property type="project" value="TreeGrafter"/>
</dbReference>
<dbReference type="SUPFAM" id="SSF48403">
    <property type="entry name" value="Ankyrin repeat"/>
    <property type="match status" value="1"/>
</dbReference>